<dbReference type="GO" id="GO:0003677">
    <property type="term" value="F:DNA binding"/>
    <property type="evidence" value="ECO:0007669"/>
    <property type="project" value="TreeGrafter"/>
</dbReference>
<evidence type="ECO:0000259" key="5">
    <source>
        <dbReference type="Pfam" id="PF04935"/>
    </source>
</evidence>
<evidence type="ECO:0000313" key="7">
    <source>
        <dbReference type="Proteomes" id="UP001168990"/>
    </source>
</evidence>
<dbReference type="AlphaFoldDB" id="A0AA39C8N4"/>
<dbReference type="Proteomes" id="UP001168990">
    <property type="component" value="Unassembled WGS sequence"/>
</dbReference>
<dbReference type="GO" id="GO:0003723">
    <property type="term" value="F:RNA binding"/>
    <property type="evidence" value="ECO:0007669"/>
    <property type="project" value="TreeGrafter"/>
</dbReference>
<sequence length="298" mass="34686">MQLKMNNKFNFKLTKDILVEENKFISDIFSRMPLPMTELEGINAADSDNEKNEQPQKGKLFGNDGTTKRAQTFGELHEKLNELKGQKKLSYKQKQLKKGLKNRIKKKTKREVRLMQKKNIKKDDGEEEDSISSIKKNDELPKVSRAKPVFNSEGNMVFSKFDFSDIGTKKKSNKIGSDPKKILQHLKDQKEELKTLVDSGDKEKAQEIQQKEMWKNVLAKANGIKVKDDPELLKRTIKREEQQKKRSAKKWESRILSVEKGKQDRQNKRQENIMGRKKDKKNNKMKKAVKKGRIIPGF</sequence>
<reference evidence="6" key="1">
    <citation type="journal article" date="2023" name="bioRxiv">
        <title>Scaffold-level genome assemblies of two parasitoid biocontrol wasps reveal the parthenogenesis mechanism and an associated novel virus.</title>
        <authorList>
            <person name="Inwood S."/>
            <person name="Skelly J."/>
            <person name="Guhlin J."/>
            <person name="Harrop T."/>
            <person name="Goldson S."/>
            <person name="Dearden P."/>
        </authorList>
    </citation>
    <scope>NUCLEOTIDE SEQUENCE</scope>
    <source>
        <strain evidence="6">Irish</strain>
        <tissue evidence="6">Whole body</tissue>
    </source>
</reference>
<gene>
    <name evidence="6" type="ORF">PV328_007411</name>
</gene>
<comment type="caution">
    <text evidence="6">The sequence shown here is derived from an EMBL/GenBank/DDBJ whole genome shotgun (WGS) entry which is preliminary data.</text>
</comment>
<dbReference type="Pfam" id="PF04935">
    <property type="entry name" value="SURF6"/>
    <property type="match status" value="1"/>
</dbReference>
<feature type="region of interest" description="Disordered" evidence="4">
    <location>
        <begin position="237"/>
        <end position="298"/>
    </location>
</feature>
<protein>
    <recommendedName>
        <fullName evidence="5">Ribosomal RNA-processing protein 14/surfeit locus protein 6 C-terminal domain-containing protein</fullName>
    </recommendedName>
</protein>
<evidence type="ECO:0000313" key="6">
    <source>
        <dbReference type="EMBL" id="KAK0159956.1"/>
    </source>
</evidence>
<accession>A0AA39C8N4</accession>
<dbReference type="GO" id="GO:0005730">
    <property type="term" value="C:nucleolus"/>
    <property type="evidence" value="ECO:0007669"/>
    <property type="project" value="TreeGrafter"/>
</dbReference>
<comment type="similarity">
    <text evidence="2">Belongs to the SURF6 family.</text>
</comment>
<keyword evidence="3" id="KW-0539">Nucleus</keyword>
<feature type="compositionally biased region" description="Basic residues" evidence="4">
    <location>
        <begin position="277"/>
        <end position="298"/>
    </location>
</feature>
<comment type="subcellular location">
    <subcellularLocation>
        <location evidence="1">Nucleus</location>
    </subcellularLocation>
</comment>
<evidence type="ECO:0000256" key="3">
    <source>
        <dbReference type="ARBA" id="ARBA00023242"/>
    </source>
</evidence>
<dbReference type="EMBL" id="JAQQBS010001423">
    <property type="protein sequence ID" value="KAK0159956.1"/>
    <property type="molecule type" value="Genomic_DNA"/>
</dbReference>
<keyword evidence="7" id="KW-1185">Reference proteome</keyword>
<feature type="region of interest" description="Disordered" evidence="4">
    <location>
        <begin position="45"/>
        <end position="68"/>
    </location>
</feature>
<feature type="domain" description="Ribosomal RNA-processing protein 14/surfeit locus protein 6 C-terminal" evidence="5">
    <location>
        <begin position="100"/>
        <end position="286"/>
    </location>
</feature>
<organism evidence="6 7">
    <name type="scientific">Microctonus aethiopoides</name>
    <dbReference type="NCBI Taxonomy" id="144406"/>
    <lineage>
        <taxon>Eukaryota</taxon>
        <taxon>Metazoa</taxon>
        <taxon>Ecdysozoa</taxon>
        <taxon>Arthropoda</taxon>
        <taxon>Hexapoda</taxon>
        <taxon>Insecta</taxon>
        <taxon>Pterygota</taxon>
        <taxon>Neoptera</taxon>
        <taxon>Endopterygota</taxon>
        <taxon>Hymenoptera</taxon>
        <taxon>Apocrita</taxon>
        <taxon>Ichneumonoidea</taxon>
        <taxon>Braconidae</taxon>
        <taxon>Euphorinae</taxon>
        <taxon>Microctonus</taxon>
    </lineage>
</organism>
<proteinExistence type="inferred from homology"/>
<feature type="compositionally biased region" description="Basic and acidic residues" evidence="4">
    <location>
        <begin position="237"/>
        <end position="276"/>
    </location>
</feature>
<dbReference type="InterPro" id="IPR007019">
    <property type="entry name" value="SURF6"/>
</dbReference>
<evidence type="ECO:0000256" key="4">
    <source>
        <dbReference type="SAM" id="MobiDB-lite"/>
    </source>
</evidence>
<dbReference type="PANTHER" id="PTHR14369">
    <property type="entry name" value="SURFEIT LOCUS PROTEIN 6"/>
    <property type="match status" value="1"/>
</dbReference>
<dbReference type="GO" id="GO:0042274">
    <property type="term" value="P:ribosomal small subunit biogenesis"/>
    <property type="evidence" value="ECO:0007669"/>
    <property type="project" value="TreeGrafter"/>
</dbReference>
<name>A0AA39C8N4_9HYME</name>
<evidence type="ECO:0000256" key="2">
    <source>
        <dbReference type="ARBA" id="ARBA00005904"/>
    </source>
</evidence>
<dbReference type="PANTHER" id="PTHR14369:SF0">
    <property type="entry name" value="SURFEIT LOCUS PROTEIN 6"/>
    <property type="match status" value="1"/>
</dbReference>
<reference evidence="6" key="2">
    <citation type="submission" date="2023-03" db="EMBL/GenBank/DDBJ databases">
        <authorList>
            <person name="Inwood S.N."/>
            <person name="Skelly J.G."/>
            <person name="Guhlin J."/>
            <person name="Harrop T.W.R."/>
            <person name="Goldson S.G."/>
            <person name="Dearden P.K."/>
        </authorList>
    </citation>
    <scope>NUCLEOTIDE SEQUENCE</scope>
    <source>
        <strain evidence="6">Irish</strain>
        <tissue evidence="6">Whole body</tissue>
    </source>
</reference>
<dbReference type="GO" id="GO:0042273">
    <property type="term" value="P:ribosomal large subunit biogenesis"/>
    <property type="evidence" value="ECO:0007669"/>
    <property type="project" value="TreeGrafter"/>
</dbReference>
<dbReference type="InterPro" id="IPR029190">
    <property type="entry name" value="Rrp14/SURF6_C"/>
</dbReference>
<evidence type="ECO:0000256" key="1">
    <source>
        <dbReference type="ARBA" id="ARBA00004123"/>
    </source>
</evidence>